<dbReference type="PIRSF" id="PIRSF033909">
    <property type="entry name" value="UCP033909"/>
    <property type="match status" value="1"/>
</dbReference>
<dbReference type="Proteomes" id="UP000028607">
    <property type="component" value="Unassembled WGS sequence"/>
</dbReference>
<dbReference type="PANTHER" id="PTHR36513">
    <property type="entry name" value="ABC TRANSMEMBRANE TYPE-1 DOMAIN-CONTAINING PROTEIN"/>
    <property type="match status" value="1"/>
</dbReference>
<sequence length="362" mass="38476">MVRILLIVCLIAVTGCAPRGRLAYLAQPDPQASTIWVGTTRARDPATGEAFGFARSHALRLARFDVATPAAHETGMLDLPKTGIPADPRTQFMISQVRIDMPRASFLSGLRAALRAQDGEAVVFVHGFNNNFAEGLYRSAQLATDFDLPGVLVHYSWPSRSNVLGYAYDRDSVLFARDGLVDLLGDLQAAGARKILLIGHSLGAELVMEALRQAAIAQKQALFSDISGVVLISPDIAVDVFATQADAIGPLPQPFVIFTSERDRALRLSARLTGQSDRLGNLQSAAPLAPYRVTLVDVAAYSTGVGHFDVANSPALIRLLVRTGQVAKVLEGDQAGRTSLASGVILTVENATQIVLAPLSGG</sequence>
<evidence type="ECO:0008006" key="3">
    <source>
        <dbReference type="Google" id="ProtNLM"/>
    </source>
</evidence>
<reference evidence="1 2" key="2">
    <citation type="journal article" date="2015" name="Antonie Van Leeuwenhoek">
        <title>Thioclava indica sp. nov., isolated from surface seawater of the Indian Ocean.</title>
        <authorList>
            <person name="Liu Y."/>
            <person name="Lai Q."/>
            <person name="Du J."/>
            <person name="Xu H."/>
            <person name="Jiang L."/>
            <person name="Shao Z."/>
        </authorList>
    </citation>
    <scope>NUCLEOTIDE SEQUENCE [LARGE SCALE GENOMIC DNA]</scope>
    <source>
        <strain evidence="1 2">13D2W-2</strain>
    </source>
</reference>
<accession>A0A085TWY8</accession>
<evidence type="ECO:0000313" key="1">
    <source>
        <dbReference type="EMBL" id="KFE35235.1"/>
    </source>
</evidence>
<dbReference type="InterPro" id="IPR029058">
    <property type="entry name" value="AB_hydrolase_fold"/>
</dbReference>
<gene>
    <name evidence="1" type="ORF">DW2_09676</name>
</gene>
<dbReference type="eggNOG" id="COG4782">
    <property type="taxonomic scope" value="Bacteria"/>
</dbReference>
<dbReference type="PANTHER" id="PTHR36513:SF1">
    <property type="entry name" value="TRANSMEMBRANE PROTEIN"/>
    <property type="match status" value="1"/>
</dbReference>
<dbReference type="PATRIC" id="fig|1317124.6.peg.1964"/>
<name>A0A085TWY8_9RHOB</name>
<dbReference type="EMBL" id="AQRC01000006">
    <property type="protein sequence ID" value="KFE35235.1"/>
    <property type="molecule type" value="Genomic_DNA"/>
</dbReference>
<proteinExistence type="predicted"/>
<dbReference type="InterPro" id="IPR014586">
    <property type="entry name" value="UCP033909"/>
</dbReference>
<keyword evidence="2" id="KW-1185">Reference proteome</keyword>
<dbReference type="Gene3D" id="3.40.50.1820">
    <property type="entry name" value="alpha/beta hydrolase"/>
    <property type="match status" value="1"/>
</dbReference>
<dbReference type="SUPFAM" id="SSF53474">
    <property type="entry name" value="alpha/beta-Hydrolases"/>
    <property type="match status" value="1"/>
</dbReference>
<dbReference type="RefSeq" id="WP_038145807.1">
    <property type="nucleotide sequence ID" value="NZ_AQRC01000006.1"/>
</dbReference>
<comment type="caution">
    <text evidence="1">The sequence shown here is derived from an EMBL/GenBank/DDBJ whole genome shotgun (WGS) entry which is preliminary data.</text>
</comment>
<dbReference type="STRING" id="1317124.DW2_09676"/>
<dbReference type="PROSITE" id="PS51257">
    <property type="entry name" value="PROKAR_LIPOPROTEIN"/>
    <property type="match status" value="1"/>
</dbReference>
<evidence type="ECO:0000313" key="2">
    <source>
        <dbReference type="Proteomes" id="UP000028607"/>
    </source>
</evidence>
<dbReference type="OrthoDB" id="9797755at2"/>
<dbReference type="InterPro" id="IPR010297">
    <property type="entry name" value="DUF900_hydrolase"/>
</dbReference>
<protein>
    <recommendedName>
        <fullName evidence="3">Lipoprotein</fullName>
    </recommendedName>
</protein>
<organism evidence="1 2">
    <name type="scientific">Thioclava atlantica</name>
    <dbReference type="NCBI Taxonomy" id="1317124"/>
    <lineage>
        <taxon>Bacteria</taxon>
        <taxon>Pseudomonadati</taxon>
        <taxon>Pseudomonadota</taxon>
        <taxon>Alphaproteobacteria</taxon>
        <taxon>Rhodobacterales</taxon>
        <taxon>Paracoccaceae</taxon>
        <taxon>Thioclava</taxon>
    </lineage>
</organism>
<dbReference type="AlphaFoldDB" id="A0A085TWY8"/>
<reference evidence="2" key="1">
    <citation type="submission" date="2013-04" db="EMBL/GenBank/DDBJ databases">
        <title>Thioclava sp. 13D2W-2 Genome Sequencing.</title>
        <authorList>
            <person name="Lai Q."/>
            <person name="Li G."/>
            <person name="Shao Z."/>
        </authorList>
    </citation>
    <scope>NUCLEOTIDE SEQUENCE [LARGE SCALE GENOMIC DNA]</scope>
    <source>
        <strain evidence="2">13D2W-2</strain>
    </source>
</reference>
<dbReference type="Pfam" id="PF05990">
    <property type="entry name" value="DUF900"/>
    <property type="match status" value="1"/>
</dbReference>